<organism evidence="8 9">
    <name type="scientific">Liquidambar formosana</name>
    <name type="common">Formosan gum</name>
    <dbReference type="NCBI Taxonomy" id="63359"/>
    <lineage>
        <taxon>Eukaryota</taxon>
        <taxon>Viridiplantae</taxon>
        <taxon>Streptophyta</taxon>
        <taxon>Embryophyta</taxon>
        <taxon>Tracheophyta</taxon>
        <taxon>Spermatophyta</taxon>
        <taxon>Magnoliopsida</taxon>
        <taxon>eudicotyledons</taxon>
        <taxon>Gunneridae</taxon>
        <taxon>Pentapetalae</taxon>
        <taxon>Saxifragales</taxon>
        <taxon>Altingiaceae</taxon>
        <taxon>Liquidambar</taxon>
    </lineage>
</organism>
<dbReference type="PANTHER" id="PTHR21392:SF0">
    <property type="entry name" value="TRNA-URIDINE AMINOCARBOXYPROPYLTRANSFERASE 2"/>
    <property type="match status" value="1"/>
</dbReference>
<comment type="catalytic activity">
    <reaction evidence="6">
        <text>a uridine in tRNA + S-adenosyl-L-methionine = a 3-[(3S)-3-amino-3-carboxypropyl]uridine in tRNA + S-methyl-5'-thioadenosine + H(+)</text>
        <dbReference type="Rhea" id="RHEA:62432"/>
        <dbReference type="Rhea" id="RHEA-COMP:13339"/>
        <dbReference type="Rhea" id="RHEA-COMP:16092"/>
        <dbReference type="ChEBI" id="CHEBI:15378"/>
        <dbReference type="ChEBI" id="CHEBI:17509"/>
        <dbReference type="ChEBI" id="CHEBI:59789"/>
        <dbReference type="ChEBI" id="CHEBI:65315"/>
        <dbReference type="ChEBI" id="CHEBI:82930"/>
        <dbReference type="EC" id="2.5.1.25"/>
    </reaction>
</comment>
<evidence type="ECO:0000256" key="6">
    <source>
        <dbReference type="ARBA" id="ARBA00048718"/>
    </source>
</evidence>
<keyword evidence="2" id="KW-0808">Transferase</keyword>
<evidence type="ECO:0000313" key="9">
    <source>
        <dbReference type="Proteomes" id="UP001415857"/>
    </source>
</evidence>
<dbReference type="Pfam" id="PF03942">
    <property type="entry name" value="DTW"/>
    <property type="match status" value="2"/>
</dbReference>
<dbReference type="GO" id="GO:0016432">
    <property type="term" value="F:tRNA-uridine aminocarboxypropyltransferase activity"/>
    <property type="evidence" value="ECO:0007669"/>
    <property type="project" value="UniProtKB-EC"/>
</dbReference>
<evidence type="ECO:0000256" key="5">
    <source>
        <dbReference type="ARBA" id="ARBA00034489"/>
    </source>
</evidence>
<evidence type="ECO:0000256" key="3">
    <source>
        <dbReference type="ARBA" id="ARBA00022691"/>
    </source>
</evidence>
<evidence type="ECO:0000256" key="1">
    <source>
        <dbReference type="ARBA" id="ARBA00012386"/>
    </source>
</evidence>
<dbReference type="GO" id="GO:0008033">
    <property type="term" value="P:tRNA processing"/>
    <property type="evidence" value="ECO:0007669"/>
    <property type="project" value="UniProtKB-KW"/>
</dbReference>
<accession>A0AAP0NAD5</accession>
<keyword evidence="3" id="KW-0949">S-adenosyl-L-methionine</keyword>
<dbReference type="EC" id="2.5.1.25" evidence="1"/>
<evidence type="ECO:0000256" key="2">
    <source>
        <dbReference type="ARBA" id="ARBA00022679"/>
    </source>
</evidence>
<keyword evidence="9" id="KW-1185">Reference proteome</keyword>
<reference evidence="8 9" key="1">
    <citation type="journal article" date="2024" name="Plant J.">
        <title>Genome sequences and population genomics reveal climatic adaptation and genomic divergence between two closely related sweetgum species.</title>
        <authorList>
            <person name="Xu W.Q."/>
            <person name="Ren C.Q."/>
            <person name="Zhang X.Y."/>
            <person name="Comes H.P."/>
            <person name="Liu X.H."/>
            <person name="Li Y.G."/>
            <person name="Kettle C.J."/>
            <person name="Jalonen R."/>
            <person name="Gaisberger H."/>
            <person name="Ma Y.Z."/>
            <person name="Qiu Y.X."/>
        </authorList>
    </citation>
    <scope>NUCLEOTIDE SEQUENCE [LARGE SCALE GENOMIC DNA]</scope>
    <source>
        <strain evidence="8">Hangzhou</strain>
    </source>
</reference>
<dbReference type="SMART" id="SM01144">
    <property type="entry name" value="DTW"/>
    <property type="match status" value="1"/>
</dbReference>
<dbReference type="PANTHER" id="PTHR21392">
    <property type="entry name" value="TRNA-URIDINE AMINOCARBOXYPROPYLTRANSFERASE 2"/>
    <property type="match status" value="1"/>
</dbReference>
<evidence type="ECO:0000313" key="8">
    <source>
        <dbReference type="EMBL" id="KAK9269538.1"/>
    </source>
</evidence>
<proteinExistence type="inferred from homology"/>
<dbReference type="EMBL" id="JBBPBK010000015">
    <property type="protein sequence ID" value="KAK9269538.1"/>
    <property type="molecule type" value="Genomic_DNA"/>
</dbReference>
<comment type="caution">
    <text evidence="8">The sequence shown here is derived from an EMBL/GenBank/DDBJ whole genome shotgun (WGS) entry which is preliminary data.</text>
</comment>
<feature type="domain" description="DTW" evidence="7">
    <location>
        <begin position="8"/>
        <end position="438"/>
    </location>
</feature>
<dbReference type="AlphaFoldDB" id="A0AAP0NAD5"/>
<keyword evidence="4" id="KW-0819">tRNA processing</keyword>
<name>A0AAP0NAD5_LIQFO</name>
<sequence>MAAQSTSKRPVCPSCSKPTRLCLCSRFQTPGLQNSVRVTILQHSLEKKHPLNSARIARLGLKNLTVATVCDVIFEARFVIRLLELDTHTGSVGKDTECPSLCRFHCVSESVNFDQISENINGSNSGSGDLGNMEIEPFLEYPEEKITKIVDNIVECNLSDEPKAMAIGQSQCEGRDFAQSLDNSAHDVLVLEPEHKSAIKECDDAENTFVNQSYSTSSEAISDDKDGVINGEKLSQDNVGAFPRDIRVPVITATIGKRGFDSGLTHYWMPGTHWQKPDFDVLLAFPGAVSDLAKGFVVKKSQKRQLKGSTELEEYEEFEIEVPPGSVLLFPSEKAIGVEGLEAINFEVKNLIVLDGTWAKARRMYYENPWLKLLPHLKLDPNTLSLYSEVRQQPKAGYLSTIESIVLALKAVGNNPEGLDNLLDVFESMVADQRRCKDERLCKVSLV</sequence>
<evidence type="ECO:0000256" key="4">
    <source>
        <dbReference type="ARBA" id="ARBA00022694"/>
    </source>
</evidence>
<dbReference type="Proteomes" id="UP001415857">
    <property type="component" value="Unassembled WGS sequence"/>
</dbReference>
<protein>
    <recommendedName>
        <fullName evidence="1">tRNA-uridine aminocarboxypropyltransferase</fullName>
        <ecNumber evidence="1">2.5.1.25</ecNumber>
    </recommendedName>
</protein>
<dbReference type="InterPro" id="IPR005636">
    <property type="entry name" value="DTW"/>
</dbReference>
<comment type="similarity">
    <text evidence="5">Belongs to the TDD superfamily. DTWD2 family.</text>
</comment>
<dbReference type="InterPro" id="IPR039262">
    <property type="entry name" value="DTWD2/TAPT"/>
</dbReference>
<evidence type="ECO:0000259" key="7">
    <source>
        <dbReference type="SMART" id="SM01144"/>
    </source>
</evidence>
<gene>
    <name evidence="8" type="ORF">L1049_001314</name>
</gene>